<sequence length="166" mass="17019">MTALIMPKSLRRGAAAPVSRISRAVRRPASVAAPAATRGASTVRAAGASASVRRTDGGGASTGSGVHLTRRGRFFLIGLPFVTGAAALLVVAAVFLLPATVKASTDSVTEPVTRSVTVQSNQTLWEIAASADPQRDTREVMSDIAELNGLSSPSLTAGQVLEVPTR</sequence>
<dbReference type="KEGG" id="kvr:CIB50_0001523"/>
<accession>A0A7D7L349</accession>
<keyword evidence="1" id="KW-0812">Transmembrane</keyword>
<protein>
    <recommendedName>
        <fullName evidence="2">LysM domain-containing protein</fullName>
    </recommendedName>
</protein>
<gene>
    <name evidence="3" type="ORF">CIB50_0001523</name>
</gene>
<name>A0A7D7L349_KOCVA</name>
<evidence type="ECO:0000259" key="2">
    <source>
        <dbReference type="PROSITE" id="PS51782"/>
    </source>
</evidence>
<dbReference type="Proteomes" id="UP000216825">
    <property type="component" value="Chromosome"/>
</dbReference>
<dbReference type="CDD" id="cd00118">
    <property type="entry name" value="LysM"/>
    <property type="match status" value="1"/>
</dbReference>
<dbReference type="Gene3D" id="3.10.350.10">
    <property type="entry name" value="LysM domain"/>
    <property type="match status" value="1"/>
</dbReference>
<organism evidence="3 4">
    <name type="scientific">Kocuria varians</name>
    <name type="common">Micrococcus varians</name>
    <dbReference type="NCBI Taxonomy" id="1272"/>
    <lineage>
        <taxon>Bacteria</taxon>
        <taxon>Bacillati</taxon>
        <taxon>Actinomycetota</taxon>
        <taxon>Actinomycetes</taxon>
        <taxon>Micrococcales</taxon>
        <taxon>Micrococcaceae</taxon>
        <taxon>Kocuria</taxon>
    </lineage>
</organism>
<evidence type="ECO:0000256" key="1">
    <source>
        <dbReference type="SAM" id="Phobius"/>
    </source>
</evidence>
<feature type="domain" description="LysM" evidence="2">
    <location>
        <begin position="114"/>
        <end position="163"/>
    </location>
</feature>
<dbReference type="Pfam" id="PF01476">
    <property type="entry name" value="LysM"/>
    <property type="match status" value="1"/>
</dbReference>
<reference evidence="3 4" key="2">
    <citation type="submission" date="2020-07" db="EMBL/GenBank/DDBJ databases">
        <title>Genome of starter culture bacteria Kocuria salsicia reveals its technological properties and safety for usage in meat industry.</title>
        <authorList>
            <person name="Michael M."/>
            <person name="Konstantin K."/>
            <person name="Evgenii K."/>
            <person name="Galina S."/>
            <person name="Oksana K."/>
            <person name="Andrei L."/>
        </authorList>
    </citation>
    <scope>NUCLEOTIDE SEQUENCE [LARGE SCALE GENOMIC DNA]</scope>
    <source>
        <strain evidence="3 4">80</strain>
    </source>
</reference>
<reference evidence="4" key="1">
    <citation type="submission" date="2017-08" db="EMBL/GenBank/DDBJ databases">
        <title>Draft Genome Sequence of Kocuria varians 80.</title>
        <authorList>
            <person name="Minaev M."/>
            <person name="Kurbakov K.A."/>
            <person name="Solodovnikova G.I."/>
            <person name="Kuznetsova O.A."/>
            <person name="Lisitsyn A.B."/>
        </authorList>
    </citation>
    <scope>NUCLEOTIDE SEQUENCE [LARGE SCALE GENOMIC DNA]</scope>
    <source>
        <strain evidence="4">80</strain>
    </source>
</reference>
<dbReference type="InterPro" id="IPR018392">
    <property type="entry name" value="LysM"/>
</dbReference>
<keyword evidence="1" id="KW-1133">Transmembrane helix</keyword>
<dbReference type="EMBL" id="CP059343">
    <property type="protein sequence ID" value="QMS56804.1"/>
    <property type="molecule type" value="Genomic_DNA"/>
</dbReference>
<evidence type="ECO:0000313" key="4">
    <source>
        <dbReference type="Proteomes" id="UP000216825"/>
    </source>
</evidence>
<evidence type="ECO:0000313" key="3">
    <source>
        <dbReference type="EMBL" id="QMS56804.1"/>
    </source>
</evidence>
<dbReference type="AlphaFoldDB" id="A0A7D7L349"/>
<dbReference type="InterPro" id="IPR036779">
    <property type="entry name" value="LysM_dom_sf"/>
</dbReference>
<dbReference type="RefSeq" id="WP_083482394.1">
    <property type="nucleotide sequence ID" value="NZ_CP059343.1"/>
</dbReference>
<feature type="transmembrane region" description="Helical" evidence="1">
    <location>
        <begin position="74"/>
        <end position="97"/>
    </location>
</feature>
<keyword evidence="1" id="KW-0472">Membrane</keyword>
<dbReference type="PROSITE" id="PS51782">
    <property type="entry name" value="LYSM"/>
    <property type="match status" value="1"/>
</dbReference>
<proteinExistence type="predicted"/>
<dbReference type="SMART" id="SM00257">
    <property type="entry name" value="LysM"/>
    <property type="match status" value="1"/>
</dbReference>
<keyword evidence="4" id="KW-1185">Reference proteome</keyword>